<proteinExistence type="predicted"/>
<comment type="caution">
    <text evidence="1">The sequence shown here is derived from an EMBL/GenBank/DDBJ whole genome shotgun (WGS) entry which is preliminary data.</text>
</comment>
<evidence type="ECO:0000313" key="2">
    <source>
        <dbReference type="Proteomes" id="UP000827976"/>
    </source>
</evidence>
<keyword evidence="2" id="KW-1185">Reference proteome</keyword>
<sequence>MTGCQNARCSQLMKHTQSRTRQADVLTYPAPIPQIASSLDALPRTVACSMNQGSNVTSMDFHSSYQTLLLVGTGTGEITLWEIGLRDKLVSKPFKLQNIASYSSQFQAAMVKDSSISVTKVSWSPEGNLIGVAFSKHLIQLHAYQAPDDLHQFLEIEAHVGGVNDIAFSHPKKRLSVVTCGDDKLIQVWDLTGYKLYTFEGHEAPVYSICPHHKEHIQFVYSLAIDGKIKAWLYDNIGSRVDYDAPGNWCSTMLYSSDGSRLFCCGTSRVGDSFLVEWNDLEGAIKRTYVGFQKNSFGVVQFDTTQNHFLAAGEENQIKFWDMDNVNMLTSTDAEGGLQSLPRLRFNKEGNLLAATTRDNGFKILANAAGLRSLGAFESRD</sequence>
<evidence type="ECO:0000313" key="1">
    <source>
        <dbReference type="EMBL" id="KAH7667440.1"/>
    </source>
</evidence>
<accession>A0ACB7V2I5</accession>
<name>A0ACB7V2I5_DIOAL</name>
<dbReference type="EMBL" id="CM037022">
    <property type="protein sequence ID" value="KAH7667440.1"/>
    <property type="molecule type" value="Genomic_DNA"/>
</dbReference>
<gene>
    <name evidence="1" type="ORF">IHE45_12G058200</name>
</gene>
<protein>
    <submittedName>
        <fullName evidence="1">G-protein beta subunit-like protein (Contains WD40 repeats) protein</fullName>
    </submittedName>
</protein>
<organism evidence="1 2">
    <name type="scientific">Dioscorea alata</name>
    <name type="common">Purple yam</name>
    <dbReference type="NCBI Taxonomy" id="55571"/>
    <lineage>
        <taxon>Eukaryota</taxon>
        <taxon>Viridiplantae</taxon>
        <taxon>Streptophyta</taxon>
        <taxon>Embryophyta</taxon>
        <taxon>Tracheophyta</taxon>
        <taxon>Spermatophyta</taxon>
        <taxon>Magnoliopsida</taxon>
        <taxon>Liliopsida</taxon>
        <taxon>Dioscoreales</taxon>
        <taxon>Dioscoreaceae</taxon>
        <taxon>Dioscorea</taxon>
    </lineage>
</organism>
<dbReference type="Proteomes" id="UP000827976">
    <property type="component" value="Chromosome 12"/>
</dbReference>
<reference evidence="2" key="1">
    <citation type="journal article" date="2022" name="Nat. Commun.">
        <title>Chromosome evolution and the genetic basis of agronomically important traits in greater yam.</title>
        <authorList>
            <person name="Bredeson J.V."/>
            <person name="Lyons J.B."/>
            <person name="Oniyinde I.O."/>
            <person name="Okereke N.R."/>
            <person name="Kolade O."/>
            <person name="Nnabue I."/>
            <person name="Nwadili C.O."/>
            <person name="Hribova E."/>
            <person name="Parker M."/>
            <person name="Nwogha J."/>
            <person name="Shu S."/>
            <person name="Carlson J."/>
            <person name="Kariba R."/>
            <person name="Muthemba S."/>
            <person name="Knop K."/>
            <person name="Barton G.J."/>
            <person name="Sherwood A.V."/>
            <person name="Lopez-Montes A."/>
            <person name="Asiedu R."/>
            <person name="Jamnadass R."/>
            <person name="Muchugi A."/>
            <person name="Goodstein D."/>
            <person name="Egesi C.N."/>
            <person name="Featherston J."/>
            <person name="Asfaw A."/>
            <person name="Simpson G.G."/>
            <person name="Dolezel J."/>
            <person name="Hendre P.S."/>
            <person name="Van Deynze A."/>
            <person name="Kumar P.L."/>
            <person name="Obidiegwu J.E."/>
            <person name="Bhattacharjee R."/>
            <person name="Rokhsar D.S."/>
        </authorList>
    </citation>
    <scope>NUCLEOTIDE SEQUENCE [LARGE SCALE GENOMIC DNA]</scope>
    <source>
        <strain evidence="2">cv. TDa95/00328</strain>
    </source>
</reference>